<comment type="similarity">
    <text evidence="2 7">Belongs to the peptidase S1B family.</text>
</comment>
<dbReference type="SUPFAM" id="SSF50494">
    <property type="entry name" value="Trypsin-like serine proteases"/>
    <property type="match status" value="1"/>
</dbReference>
<dbReference type="InterPro" id="IPR007280">
    <property type="entry name" value="Peptidase_C_arc/bac"/>
</dbReference>
<reference evidence="10" key="1">
    <citation type="journal article" date="2019" name="Int. J. Syst. Evol. Microbiol.">
        <title>The Global Catalogue of Microorganisms (GCM) 10K type strain sequencing project: providing services to taxonomists for standard genome sequencing and annotation.</title>
        <authorList>
            <consortium name="The Broad Institute Genomics Platform"/>
            <consortium name="The Broad Institute Genome Sequencing Center for Infectious Disease"/>
            <person name="Wu L."/>
            <person name="Ma J."/>
        </authorList>
    </citation>
    <scope>NUCLEOTIDE SEQUENCE [LARGE SCALE GENOMIC DNA]</scope>
    <source>
        <strain evidence="10">KCTC 12848</strain>
    </source>
</reference>
<dbReference type="SUPFAM" id="SSF89260">
    <property type="entry name" value="Collagen-binding domain"/>
    <property type="match status" value="1"/>
</dbReference>
<feature type="domain" description="PKD" evidence="8">
    <location>
        <begin position="459"/>
        <end position="539"/>
    </location>
</feature>
<keyword evidence="5 7" id="KW-0378">Hydrolase</keyword>
<evidence type="ECO:0000256" key="1">
    <source>
        <dbReference type="ARBA" id="ARBA00001913"/>
    </source>
</evidence>
<evidence type="ECO:0000256" key="7">
    <source>
        <dbReference type="RuleBase" id="RU004296"/>
    </source>
</evidence>
<gene>
    <name evidence="9" type="ORF">ACFSKX_08920</name>
</gene>
<proteinExistence type="inferred from homology"/>
<dbReference type="Gene3D" id="2.40.10.10">
    <property type="entry name" value="Trypsin-like serine proteases"/>
    <property type="match status" value="2"/>
</dbReference>
<dbReference type="CDD" id="cd00146">
    <property type="entry name" value="PKD"/>
    <property type="match status" value="1"/>
</dbReference>
<dbReference type="RefSeq" id="WP_322746585.1">
    <property type="nucleotide sequence ID" value="NZ_JAPIVK010000031.1"/>
</dbReference>
<comment type="cofactor">
    <cofactor evidence="1">
        <name>Ca(2+)</name>
        <dbReference type="ChEBI" id="CHEBI:29108"/>
    </cofactor>
</comment>
<sequence>MITPVNLTERIFLKASTGTRRLLTWLSLILLSFQVAASQIDSEKSKDSNVIDKFTPELVKNIEGEAGLKLSEKLTPQLIKVASKVNFPAEISSGSPNPLGTIEQDKRRIIIRKDGASFIKVHFSQFDIPPGGYVQVRSIDGSQIHHYGSASESLKTTDLQSGDDGLNAFSSLSIIGDTAIVEYFPGSSVGSGYKIEIDHIMQGFTDAEIEEAIQNSLTDNVGPSSTCGVNERRDVQCWADSYPTEFERSRPVARLLIAGSSLCTAWRVGSDNHMFTNNHCVDNQSDLSNTEVWFNYQRTSCGGSTNEPTTIVTGQDLLKTDYTLDYTLFTVSDFSNIESFGHFGLDVRDALDQEQIYIPQHGSGNPKELAIESDQNTGGVCRIDDVLADGRGTDTDMGYYCDTIGGSSGSPVLATSSNRVLALHHFGGCTNQGVRVADIWPQVSSYFGGTIPSGDNENPSGEPSANFSYNADQLNVAFSDQSTDSDGSIASHAWDFGDGNSSTVQNPSHSYAAPGSYNVSLTVTDSDGLSDSVTKSIQVSDAAEGQLLNGVPVTSLSGNQGNTLHYWIDVPSDAQNLSVNISGGTGDADLYVRFGAEPTTSTYDCRPYESGNEETCNISPTQAGTYYVMVRAYNNFSGVDLVADYDSTTGGDDGFEETNVSADEGEWRHYSLEVSEGASELNAVITGGTGDADLYVRYGSEPTTSSYDCRPYEWGNEETCTISNPQAGTWYISARAYDAFSGLTVKGESINADP</sequence>
<evidence type="ECO:0000256" key="4">
    <source>
        <dbReference type="ARBA" id="ARBA00022729"/>
    </source>
</evidence>
<dbReference type="Proteomes" id="UP001597425">
    <property type="component" value="Unassembled WGS sequence"/>
</dbReference>
<evidence type="ECO:0000256" key="3">
    <source>
        <dbReference type="ARBA" id="ARBA00022670"/>
    </source>
</evidence>
<evidence type="ECO:0000313" key="10">
    <source>
        <dbReference type="Proteomes" id="UP001597425"/>
    </source>
</evidence>
<keyword evidence="3 7" id="KW-0645">Protease</keyword>
<dbReference type="Pfam" id="PF04151">
    <property type="entry name" value="PPC"/>
    <property type="match status" value="2"/>
</dbReference>
<protein>
    <recommendedName>
        <fullName evidence="7">Serine protease</fullName>
        <ecNumber evidence="7">3.4.21.-</ecNumber>
    </recommendedName>
</protein>
<evidence type="ECO:0000313" key="9">
    <source>
        <dbReference type="EMBL" id="MFD2310535.1"/>
    </source>
</evidence>
<keyword evidence="6 7" id="KW-0720">Serine protease</keyword>
<dbReference type="PROSITE" id="PS50093">
    <property type="entry name" value="PKD"/>
    <property type="match status" value="1"/>
</dbReference>
<dbReference type="InterPro" id="IPR000601">
    <property type="entry name" value="PKD_dom"/>
</dbReference>
<dbReference type="Gene3D" id="2.60.120.380">
    <property type="match status" value="2"/>
</dbReference>
<dbReference type="InterPro" id="IPR035986">
    <property type="entry name" value="PKD_dom_sf"/>
</dbReference>
<evidence type="ECO:0000256" key="6">
    <source>
        <dbReference type="ARBA" id="ARBA00022825"/>
    </source>
</evidence>
<dbReference type="InterPro" id="IPR009003">
    <property type="entry name" value="Peptidase_S1_PA"/>
</dbReference>
<dbReference type="PANTHER" id="PTHR36234:SF5">
    <property type="entry name" value="LYSYL ENDOPEPTIDASE"/>
    <property type="match status" value="1"/>
</dbReference>
<keyword evidence="4" id="KW-0732">Signal</keyword>
<name>A0ABW5EDY2_9GAMM</name>
<dbReference type="InterPro" id="IPR013783">
    <property type="entry name" value="Ig-like_fold"/>
</dbReference>
<dbReference type="EMBL" id="JBHUJD010000009">
    <property type="protein sequence ID" value="MFD2310535.1"/>
    <property type="molecule type" value="Genomic_DNA"/>
</dbReference>
<dbReference type="Pfam" id="PF18911">
    <property type="entry name" value="PKD_4"/>
    <property type="match status" value="1"/>
</dbReference>
<dbReference type="PANTHER" id="PTHR36234">
    <property type="entry name" value="LYSYL ENDOPEPTIDASE"/>
    <property type="match status" value="1"/>
</dbReference>
<keyword evidence="10" id="KW-1185">Reference proteome</keyword>
<dbReference type="SMART" id="SM00089">
    <property type="entry name" value="PKD"/>
    <property type="match status" value="1"/>
</dbReference>
<dbReference type="InterPro" id="IPR022409">
    <property type="entry name" value="PKD/Chitinase_dom"/>
</dbReference>
<evidence type="ECO:0000256" key="2">
    <source>
        <dbReference type="ARBA" id="ARBA00008764"/>
    </source>
</evidence>
<evidence type="ECO:0000256" key="5">
    <source>
        <dbReference type="ARBA" id="ARBA00022801"/>
    </source>
</evidence>
<comment type="caution">
    <text evidence="9">The sequence shown here is derived from an EMBL/GenBank/DDBJ whole genome shotgun (WGS) entry which is preliminary data.</text>
</comment>
<dbReference type="InterPro" id="IPR043504">
    <property type="entry name" value="Peptidase_S1_PA_chymotrypsin"/>
</dbReference>
<evidence type="ECO:0000259" key="8">
    <source>
        <dbReference type="PROSITE" id="PS50093"/>
    </source>
</evidence>
<dbReference type="Gene3D" id="2.60.40.10">
    <property type="entry name" value="Immunoglobulins"/>
    <property type="match status" value="1"/>
</dbReference>
<organism evidence="9 10">
    <name type="scientific">Microbulbifer halophilus</name>
    <dbReference type="NCBI Taxonomy" id="453963"/>
    <lineage>
        <taxon>Bacteria</taxon>
        <taxon>Pseudomonadati</taxon>
        <taxon>Pseudomonadota</taxon>
        <taxon>Gammaproteobacteria</taxon>
        <taxon>Cellvibrionales</taxon>
        <taxon>Microbulbiferaceae</taxon>
        <taxon>Microbulbifer</taxon>
    </lineage>
</organism>
<accession>A0ABW5EDY2</accession>
<dbReference type="EC" id="3.4.21.-" evidence="7"/>
<dbReference type="SUPFAM" id="SSF49299">
    <property type="entry name" value="PKD domain"/>
    <property type="match status" value="1"/>
</dbReference>
<dbReference type="PRINTS" id="PR00839">
    <property type="entry name" value="V8PROTEASE"/>
</dbReference>
<dbReference type="Pfam" id="PF13365">
    <property type="entry name" value="Trypsin_2"/>
    <property type="match status" value="1"/>
</dbReference>
<dbReference type="InterPro" id="IPR008256">
    <property type="entry name" value="Peptidase_S1B"/>
</dbReference>